<reference evidence="6" key="1">
    <citation type="journal article" date="2015" name="PeerJ">
        <title>First genomic representation of candidate bacterial phylum KSB3 points to enhanced environmental sensing as a trigger of wastewater bulking.</title>
        <authorList>
            <person name="Sekiguchi Y."/>
            <person name="Ohashi A."/>
            <person name="Parks D.H."/>
            <person name="Yamauchi T."/>
            <person name="Tyson G.W."/>
            <person name="Hugenholtz P."/>
        </authorList>
    </citation>
    <scope>NUCLEOTIDE SEQUENCE [LARGE SCALE GENOMIC DNA]</scope>
</reference>
<proteinExistence type="predicted"/>
<sequence>MTCYQRNIYLWSTLMMNITRCFQDIRLFKAVTGMTYAEFTALLPAFEAALTHHTLTNRASRQRQEGGGRKHTLATEREKLFFIIFFVKCYATFDILAWLFEVDRAQTYRWVTAYLPVLEQALGRKAVLPERKIATVEEFLQRFPQVKEVFVDGTERPIRRPTGAEAQRPYYSGKKKGHRLKNVVVTTARKRVIVLSETFPGHTHDKTGANDHDIFAPIPEEGLIHLDLGFLGVPKERPNGRFSLPEKKPKGRPLPEEAKERHREKARRRVLVEHALGGVKRVRAVADVLRNSLTVFGDRLMLIACGIWNLHIEMTA</sequence>
<feature type="region of interest" description="Disordered" evidence="3">
    <location>
        <begin position="239"/>
        <end position="266"/>
    </location>
</feature>
<evidence type="ECO:0000313" key="7">
    <source>
        <dbReference type="Proteomes" id="UP000030700"/>
    </source>
</evidence>
<dbReference type="Proteomes" id="UP000030700">
    <property type="component" value="Unassembled WGS sequence"/>
</dbReference>
<keyword evidence="4" id="KW-1133">Transmembrane helix</keyword>
<evidence type="ECO:0000256" key="4">
    <source>
        <dbReference type="SAM" id="Phobius"/>
    </source>
</evidence>
<dbReference type="Pfam" id="PF13359">
    <property type="entry name" value="DDE_Tnp_4"/>
    <property type="match status" value="1"/>
</dbReference>
<feature type="transmembrane region" description="Helical" evidence="4">
    <location>
        <begin position="80"/>
        <end position="100"/>
    </location>
</feature>
<feature type="compositionally biased region" description="Basic and acidic residues" evidence="3">
    <location>
        <begin position="239"/>
        <end position="263"/>
    </location>
</feature>
<keyword evidence="2" id="KW-0479">Metal-binding</keyword>
<organism evidence="6">
    <name type="scientific">Candidatus Moduliflexus flocculans</name>
    <dbReference type="NCBI Taxonomy" id="1499966"/>
    <lineage>
        <taxon>Bacteria</taxon>
        <taxon>Candidatus Moduliflexota</taxon>
        <taxon>Candidatus Moduliflexia</taxon>
        <taxon>Candidatus Moduliflexales</taxon>
        <taxon>Candidatus Moduliflexaceae</taxon>
    </lineage>
</organism>
<keyword evidence="4" id="KW-0472">Membrane</keyword>
<evidence type="ECO:0000313" key="6">
    <source>
        <dbReference type="EMBL" id="GAK54067.1"/>
    </source>
</evidence>
<protein>
    <submittedName>
        <fullName evidence="6">Transposase, IS4 family protein</fullName>
    </submittedName>
</protein>
<dbReference type="AlphaFoldDB" id="A0A081BRN6"/>
<keyword evidence="7" id="KW-1185">Reference proteome</keyword>
<comment type="cofactor">
    <cofactor evidence="1">
        <name>a divalent metal cation</name>
        <dbReference type="ChEBI" id="CHEBI:60240"/>
    </cofactor>
</comment>
<dbReference type="EMBL" id="DF820460">
    <property type="protein sequence ID" value="GAK54067.1"/>
    <property type="molecule type" value="Genomic_DNA"/>
</dbReference>
<dbReference type="PANTHER" id="PTHR23080">
    <property type="entry name" value="THAP DOMAIN PROTEIN"/>
    <property type="match status" value="1"/>
</dbReference>
<dbReference type="GO" id="GO:0046872">
    <property type="term" value="F:metal ion binding"/>
    <property type="evidence" value="ECO:0007669"/>
    <property type="project" value="UniProtKB-KW"/>
</dbReference>
<dbReference type="InterPro" id="IPR027806">
    <property type="entry name" value="HARBI1_dom"/>
</dbReference>
<evidence type="ECO:0000259" key="5">
    <source>
        <dbReference type="Pfam" id="PF13359"/>
    </source>
</evidence>
<accession>A0A081BRN6</accession>
<name>A0A081BRN6_9BACT</name>
<evidence type="ECO:0000256" key="3">
    <source>
        <dbReference type="SAM" id="MobiDB-lite"/>
    </source>
</evidence>
<evidence type="ECO:0000256" key="1">
    <source>
        <dbReference type="ARBA" id="ARBA00001968"/>
    </source>
</evidence>
<gene>
    <name evidence="6" type="ORF">U14_05344</name>
</gene>
<evidence type="ECO:0000256" key="2">
    <source>
        <dbReference type="ARBA" id="ARBA00022723"/>
    </source>
</evidence>
<dbReference type="STRING" id="1499966.U14_05344"/>
<feature type="domain" description="DDE Tnp4" evidence="5">
    <location>
        <begin position="151"/>
        <end position="309"/>
    </location>
</feature>
<dbReference type="HOGENOM" id="CLU_073820_5_0_0"/>
<keyword evidence="4" id="KW-0812">Transmembrane</keyword>